<dbReference type="EMBL" id="BGZK01000012">
    <property type="protein sequence ID" value="GBP03956.1"/>
    <property type="molecule type" value="Genomic_DNA"/>
</dbReference>
<evidence type="ECO:0000313" key="2">
    <source>
        <dbReference type="EMBL" id="GBP03956.1"/>
    </source>
</evidence>
<dbReference type="Proteomes" id="UP000299102">
    <property type="component" value="Unassembled WGS sequence"/>
</dbReference>
<feature type="region of interest" description="Disordered" evidence="1">
    <location>
        <begin position="1"/>
        <end position="41"/>
    </location>
</feature>
<comment type="caution">
    <text evidence="2">The sequence shown here is derived from an EMBL/GenBank/DDBJ whole genome shotgun (WGS) entry which is preliminary data.</text>
</comment>
<keyword evidence="3" id="KW-1185">Reference proteome</keyword>
<feature type="region of interest" description="Disordered" evidence="1">
    <location>
        <begin position="60"/>
        <end position="90"/>
    </location>
</feature>
<name>A0A4C1SPV7_EUMVA</name>
<reference evidence="2 3" key="1">
    <citation type="journal article" date="2019" name="Commun. Biol.">
        <title>The bagworm genome reveals a unique fibroin gene that provides high tensile strength.</title>
        <authorList>
            <person name="Kono N."/>
            <person name="Nakamura H."/>
            <person name="Ohtoshi R."/>
            <person name="Tomita M."/>
            <person name="Numata K."/>
            <person name="Arakawa K."/>
        </authorList>
    </citation>
    <scope>NUCLEOTIDE SEQUENCE [LARGE SCALE GENOMIC DNA]</scope>
</reference>
<dbReference type="AlphaFoldDB" id="A0A4C1SPV7"/>
<sequence>MIMSFERPITATGSGRPCGRAPTSRRRRAPSSPLPAHANERNYVSVTKWPAVFWRPPAKTITHAPRLNLNGPRSMDPSLTCEKNSAKRLS</sequence>
<evidence type="ECO:0000256" key="1">
    <source>
        <dbReference type="SAM" id="MobiDB-lite"/>
    </source>
</evidence>
<protein>
    <submittedName>
        <fullName evidence="2">Uncharacterized protein</fullName>
    </submittedName>
</protein>
<organism evidence="2 3">
    <name type="scientific">Eumeta variegata</name>
    <name type="common">Bagworm moth</name>
    <name type="synonym">Eumeta japonica</name>
    <dbReference type="NCBI Taxonomy" id="151549"/>
    <lineage>
        <taxon>Eukaryota</taxon>
        <taxon>Metazoa</taxon>
        <taxon>Ecdysozoa</taxon>
        <taxon>Arthropoda</taxon>
        <taxon>Hexapoda</taxon>
        <taxon>Insecta</taxon>
        <taxon>Pterygota</taxon>
        <taxon>Neoptera</taxon>
        <taxon>Endopterygota</taxon>
        <taxon>Lepidoptera</taxon>
        <taxon>Glossata</taxon>
        <taxon>Ditrysia</taxon>
        <taxon>Tineoidea</taxon>
        <taxon>Psychidae</taxon>
        <taxon>Oiketicinae</taxon>
        <taxon>Eumeta</taxon>
    </lineage>
</organism>
<gene>
    <name evidence="2" type="ORF">EVAR_74748_1</name>
</gene>
<proteinExistence type="predicted"/>
<evidence type="ECO:0000313" key="3">
    <source>
        <dbReference type="Proteomes" id="UP000299102"/>
    </source>
</evidence>
<accession>A0A4C1SPV7</accession>